<evidence type="ECO:0000313" key="8">
    <source>
        <dbReference type="EMBL" id="OMJ86157.1"/>
    </source>
</evidence>
<dbReference type="GO" id="GO:0000922">
    <property type="term" value="C:spindle pole"/>
    <property type="evidence" value="ECO:0007669"/>
    <property type="project" value="InterPro"/>
</dbReference>
<feature type="domain" description="Gamma tubulin complex component C-terminal" evidence="6">
    <location>
        <begin position="526"/>
        <end position="876"/>
    </location>
</feature>
<dbReference type="InterPro" id="IPR007259">
    <property type="entry name" value="GCP"/>
</dbReference>
<dbReference type="GO" id="GO:0000930">
    <property type="term" value="C:gamma-tubulin complex"/>
    <property type="evidence" value="ECO:0007669"/>
    <property type="project" value="TreeGrafter"/>
</dbReference>
<dbReference type="EMBL" id="MPUH01000214">
    <property type="protein sequence ID" value="OMJ86157.1"/>
    <property type="molecule type" value="Genomic_DNA"/>
</dbReference>
<evidence type="ECO:0000256" key="1">
    <source>
        <dbReference type="ARBA" id="ARBA00010337"/>
    </source>
</evidence>
<keyword evidence="3 5" id="KW-0493">Microtubule</keyword>
<evidence type="ECO:0000313" key="9">
    <source>
        <dbReference type="Proteomes" id="UP000187209"/>
    </source>
</evidence>
<keyword evidence="4 5" id="KW-0206">Cytoskeleton</keyword>
<comment type="similarity">
    <text evidence="1 5">Belongs to the TUBGCP family.</text>
</comment>
<comment type="subcellular location">
    <subcellularLocation>
        <location evidence="5">Cytoplasm</location>
        <location evidence="5">Cytoskeleton</location>
        <location evidence="5">Microtubule organizing center</location>
    </subcellularLocation>
</comment>
<dbReference type="GO" id="GO:0043015">
    <property type="term" value="F:gamma-tubulin binding"/>
    <property type="evidence" value="ECO:0007669"/>
    <property type="project" value="InterPro"/>
</dbReference>
<evidence type="ECO:0000256" key="5">
    <source>
        <dbReference type="RuleBase" id="RU363050"/>
    </source>
</evidence>
<evidence type="ECO:0000256" key="4">
    <source>
        <dbReference type="ARBA" id="ARBA00023212"/>
    </source>
</evidence>
<protein>
    <recommendedName>
        <fullName evidence="5">Spindle pole body component</fullName>
    </recommendedName>
</protein>
<dbReference type="PANTHER" id="PTHR19302:SF13">
    <property type="entry name" value="GAMMA-TUBULIN COMPLEX COMPONENT 2"/>
    <property type="match status" value="1"/>
</dbReference>
<dbReference type="OrthoDB" id="2192946at2759"/>
<sequence length="887" mass="102925">MKSLDPSQLCFGTKVAIRNSHNHKYLKANKTDNIVTANGVHPTLSYSGCDTTQEFIIISSTQGKDYRGPVTFSSVILLETQDDGFLSFTTQNEVKIEKADSAANKKLIKWTLVEPNVSSSKRVVTTYDQVTFKTVFGELVINQSGGVMANGQATSAESTWKILKANVPFMPDWVYTRVNLNHNDLVLSRSPLGDNFSLKPSVKRKTFSDENKGLGKLPLAAQEKLLMEDLLYTLLSIEGNYIKRKQTDLSYAVEPYLEAPTCDESLLYVVNNVLPLCEQHDKICVFVNLHSYYEGGLVSHALCEAISTLLKEYKLKIIQIDAELEKGELTLPKLWFYIQPCMRTLECLNKFVEEAEHQKGGALLNTLFKSMLSASDAIHKKLFAFLLEKASVPYLEMLSKWIHFGEIEDPYEEFLIKEHKELSKENLHKDFNDKYWDERFEFREAQIPLFLQKLTAKVLFTGKYLNVIRECGRVIHCPYSEELDPKKNTKLLSNIGNQREFLEPIEHAYDWASKQLLNLILEEQQLLNRLKSIKHYFFLDHGDFFVHFMDSAQEELEKHASAVSREKLESLLDLSLRTSSANSDPFKDDLSCELHTYTLSEQLYAMHNISGNQAGSEDMQPIFTMPQIFKGLETFVLDYKVRWPLTLIISRKALTKYQLIFRHLFFCKYVERQLSNTWILHQSTKDLALHKAFSTSYCLRQRMLHFVKNYVYYMTVEVLEDKWHRFLEGLKKVQTVDEIMNLHTVFLDECLKECLLMDQELFMILNKIIGFCLYFSEMIEQNTKSMKVDDSFLSQAFLDDTKSKTTDKKRVKGRENSTGTAEKLLARKKYSHLIENYSTKFDEHLSNFLKTIDRNRSRSETHLINLIIRLDYNDYYSENRKMLDEKN</sequence>
<dbReference type="PANTHER" id="PTHR19302">
    <property type="entry name" value="GAMMA TUBULIN COMPLEX PROTEIN"/>
    <property type="match status" value="1"/>
</dbReference>
<organism evidence="8 9">
    <name type="scientific">Stentor coeruleus</name>
    <dbReference type="NCBI Taxonomy" id="5963"/>
    <lineage>
        <taxon>Eukaryota</taxon>
        <taxon>Sar</taxon>
        <taxon>Alveolata</taxon>
        <taxon>Ciliophora</taxon>
        <taxon>Postciliodesmatophora</taxon>
        <taxon>Heterotrichea</taxon>
        <taxon>Heterotrichida</taxon>
        <taxon>Stentoridae</taxon>
        <taxon>Stentor</taxon>
    </lineage>
</organism>
<dbReference type="GO" id="GO:0051321">
    <property type="term" value="P:meiotic cell cycle"/>
    <property type="evidence" value="ECO:0007669"/>
    <property type="project" value="TreeGrafter"/>
</dbReference>
<dbReference type="GO" id="GO:0051011">
    <property type="term" value="F:microtubule minus-end binding"/>
    <property type="evidence" value="ECO:0007669"/>
    <property type="project" value="TreeGrafter"/>
</dbReference>
<dbReference type="GO" id="GO:0000278">
    <property type="term" value="P:mitotic cell cycle"/>
    <property type="evidence" value="ECO:0007669"/>
    <property type="project" value="TreeGrafter"/>
</dbReference>
<reference evidence="8 9" key="1">
    <citation type="submission" date="2016-11" db="EMBL/GenBank/DDBJ databases">
        <title>The macronuclear genome of Stentor coeruleus: a giant cell with tiny introns.</title>
        <authorList>
            <person name="Slabodnick M."/>
            <person name="Ruby J.G."/>
            <person name="Reiff S.B."/>
            <person name="Swart E.C."/>
            <person name="Gosai S."/>
            <person name="Prabakaran S."/>
            <person name="Witkowska E."/>
            <person name="Larue G.E."/>
            <person name="Fisher S."/>
            <person name="Freeman R.M."/>
            <person name="Gunawardena J."/>
            <person name="Chu W."/>
            <person name="Stover N.A."/>
            <person name="Gregory B.D."/>
            <person name="Nowacki M."/>
            <person name="Derisi J."/>
            <person name="Roy S.W."/>
            <person name="Marshall W.F."/>
            <person name="Sood P."/>
        </authorList>
    </citation>
    <scope>NUCLEOTIDE SEQUENCE [LARGE SCALE GENOMIC DNA]</scope>
    <source>
        <strain evidence="8">WM001</strain>
    </source>
</reference>
<dbReference type="InterPro" id="IPR041470">
    <property type="entry name" value="GCP_N"/>
</dbReference>
<dbReference type="Pfam" id="PF17681">
    <property type="entry name" value="GCP_N_terminal"/>
    <property type="match status" value="1"/>
</dbReference>
<dbReference type="Proteomes" id="UP000187209">
    <property type="component" value="Unassembled WGS sequence"/>
</dbReference>
<evidence type="ECO:0000259" key="6">
    <source>
        <dbReference type="Pfam" id="PF04130"/>
    </source>
</evidence>
<accession>A0A1R2CAY1</accession>
<gene>
    <name evidence="8" type="ORF">SteCoe_12356</name>
</gene>
<name>A0A1R2CAY1_9CILI</name>
<keyword evidence="9" id="KW-1185">Reference proteome</keyword>
<dbReference type="GO" id="GO:0007020">
    <property type="term" value="P:microtubule nucleation"/>
    <property type="evidence" value="ECO:0007669"/>
    <property type="project" value="InterPro"/>
</dbReference>
<dbReference type="InterPro" id="IPR040457">
    <property type="entry name" value="GCP_C"/>
</dbReference>
<evidence type="ECO:0000259" key="7">
    <source>
        <dbReference type="Pfam" id="PF17681"/>
    </source>
</evidence>
<comment type="caution">
    <text evidence="8">The sequence shown here is derived from an EMBL/GenBank/DDBJ whole genome shotgun (WGS) entry which is preliminary data.</text>
</comment>
<feature type="domain" description="Gamma tubulin complex component protein N-terminal" evidence="7">
    <location>
        <begin position="228"/>
        <end position="523"/>
    </location>
</feature>
<dbReference type="AlphaFoldDB" id="A0A1R2CAY1"/>
<evidence type="ECO:0000256" key="3">
    <source>
        <dbReference type="ARBA" id="ARBA00022701"/>
    </source>
</evidence>
<dbReference type="GO" id="GO:0005874">
    <property type="term" value="C:microtubule"/>
    <property type="evidence" value="ECO:0007669"/>
    <property type="project" value="UniProtKB-KW"/>
</dbReference>
<dbReference type="Pfam" id="PF04130">
    <property type="entry name" value="GCP_C_terminal"/>
    <property type="match status" value="1"/>
</dbReference>
<keyword evidence="2 5" id="KW-0963">Cytoplasm</keyword>
<dbReference type="GO" id="GO:0051225">
    <property type="term" value="P:spindle assembly"/>
    <property type="evidence" value="ECO:0007669"/>
    <property type="project" value="TreeGrafter"/>
</dbReference>
<dbReference type="InterPro" id="IPR042241">
    <property type="entry name" value="GCP_C_sf"/>
</dbReference>
<dbReference type="GO" id="GO:0031122">
    <property type="term" value="P:cytoplasmic microtubule organization"/>
    <property type="evidence" value="ECO:0007669"/>
    <property type="project" value="TreeGrafter"/>
</dbReference>
<dbReference type="Gene3D" id="1.20.120.1900">
    <property type="entry name" value="Gamma-tubulin complex, C-terminal domain"/>
    <property type="match status" value="1"/>
</dbReference>
<proteinExistence type="inferred from homology"/>
<evidence type="ECO:0000256" key="2">
    <source>
        <dbReference type="ARBA" id="ARBA00022490"/>
    </source>
</evidence>